<dbReference type="PROSITE" id="PS50994">
    <property type="entry name" value="INTEGRASE"/>
    <property type="match status" value="1"/>
</dbReference>
<dbReference type="SUPFAM" id="SSF53098">
    <property type="entry name" value="Ribonuclease H-like"/>
    <property type="match status" value="1"/>
</dbReference>
<comment type="caution">
    <text evidence="2">The sequence shown here is derived from an EMBL/GenBank/DDBJ whole genome shotgun (WGS) entry which is preliminary data.</text>
</comment>
<keyword evidence="3" id="KW-1185">Reference proteome</keyword>
<dbReference type="PANTHER" id="PTHR10948:SF23">
    <property type="entry name" value="TRANSPOSASE INSI FOR INSERTION SEQUENCE ELEMENT IS30A-RELATED"/>
    <property type="match status" value="1"/>
</dbReference>
<dbReference type="NCBIfam" id="NF033563">
    <property type="entry name" value="transpos_IS30"/>
    <property type="match status" value="1"/>
</dbReference>
<proteinExistence type="predicted"/>
<dbReference type="InterPro" id="IPR051917">
    <property type="entry name" value="Transposase-Integrase"/>
</dbReference>
<gene>
    <name evidence="2" type="ORF">ACFQGR_05245</name>
</gene>
<name>A0ABW1RTI4_9LACO</name>
<evidence type="ECO:0000313" key="2">
    <source>
        <dbReference type="EMBL" id="MFC6178785.1"/>
    </source>
</evidence>
<feature type="domain" description="Integrase catalytic" evidence="1">
    <location>
        <begin position="31"/>
        <end position="199"/>
    </location>
</feature>
<organism evidence="2 3">
    <name type="scientific">Weissella sagaensis</name>
    <dbReference type="NCBI Taxonomy" id="2559928"/>
    <lineage>
        <taxon>Bacteria</taxon>
        <taxon>Bacillati</taxon>
        <taxon>Bacillota</taxon>
        <taxon>Bacilli</taxon>
        <taxon>Lactobacillales</taxon>
        <taxon>Lactobacillaceae</taxon>
        <taxon>Weissella</taxon>
    </lineage>
</organism>
<protein>
    <submittedName>
        <fullName evidence="2">IS30 family transposase</fullName>
    </submittedName>
</protein>
<dbReference type="InterPro" id="IPR012337">
    <property type="entry name" value="RNaseH-like_sf"/>
</dbReference>
<dbReference type="InterPro" id="IPR036397">
    <property type="entry name" value="RNaseH_sf"/>
</dbReference>
<dbReference type="Gene3D" id="3.30.420.10">
    <property type="entry name" value="Ribonuclease H-like superfamily/Ribonuclease H"/>
    <property type="match status" value="1"/>
</dbReference>
<dbReference type="Proteomes" id="UP001596158">
    <property type="component" value="Unassembled WGS sequence"/>
</dbReference>
<reference evidence="3" key="1">
    <citation type="journal article" date="2019" name="Int. J. Syst. Evol. Microbiol.">
        <title>The Global Catalogue of Microorganisms (GCM) 10K type strain sequencing project: providing services to taxonomists for standard genome sequencing and annotation.</title>
        <authorList>
            <consortium name="The Broad Institute Genomics Platform"/>
            <consortium name="The Broad Institute Genome Sequencing Center for Infectious Disease"/>
            <person name="Wu L."/>
            <person name="Ma J."/>
        </authorList>
    </citation>
    <scope>NUCLEOTIDE SEQUENCE [LARGE SCALE GENOMIC DNA]</scope>
    <source>
        <strain evidence="3">CCM 8924</strain>
    </source>
</reference>
<dbReference type="RefSeq" id="WP_137600530.1">
    <property type="nucleotide sequence ID" value="NZ_BJDT01000003.1"/>
</dbReference>
<evidence type="ECO:0000259" key="1">
    <source>
        <dbReference type="PROSITE" id="PS50994"/>
    </source>
</evidence>
<dbReference type="PANTHER" id="PTHR10948">
    <property type="entry name" value="TRANSPOSASE"/>
    <property type="match status" value="1"/>
</dbReference>
<sequence length="209" mass="24740">MAKQYHRQYRSFRPLVTPEETSHYIGQRRSINERPTSINKRRAFGHWEMDGVESKNHQGSLLITFVERKARYQVAIKAKSKSALEIVRVLSQFERQYGRHVKSITCDNGHEFVNSRVVKFILCYLGDLYVANTYAPYERATNERTNRNLRARWYFPKETVFSKITQQQVNQVIDEINSKPLTHAVKSQRSPNYLFKRATRRLRIRTTTV</sequence>
<evidence type="ECO:0000313" key="3">
    <source>
        <dbReference type="Proteomes" id="UP001596158"/>
    </source>
</evidence>
<dbReference type="EMBL" id="JBHSSG010000011">
    <property type="protein sequence ID" value="MFC6178785.1"/>
    <property type="molecule type" value="Genomic_DNA"/>
</dbReference>
<dbReference type="InterPro" id="IPR053392">
    <property type="entry name" value="Transposase_IS30-like"/>
</dbReference>
<dbReference type="Pfam" id="PF00665">
    <property type="entry name" value="rve"/>
    <property type="match status" value="1"/>
</dbReference>
<accession>A0ABW1RTI4</accession>
<dbReference type="InterPro" id="IPR001584">
    <property type="entry name" value="Integrase_cat-core"/>
</dbReference>